<dbReference type="OrthoDB" id="3029470at2759"/>
<dbReference type="AlphaFoldDB" id="A0A0C3H9N2"/>
<dbReference type="InParanoid" id="A0A0C3H9N2"/>
<organism evidence="1 2">
    <name type="scientific">Oidiodendron maius (strain Zn)</name>
    <dbReference type="NCBI Taxonomy" id="913774"/>
    <lineage>
        <taxon>Eukaryota</taxon>
        <taxon>Fungi</taxon>
        <taxon>Dikarya</taxon>
        <taxon>Ascomycota</taxon>
        <taxon>Pezizomycotina</taxon>
        <taxon>Leotiomycetes</taxon>
        <taxon>Leotiomycetes incertae sedis</taxon>
        <taxon>Myxotrichaceae</taxon>
        <taxon>Oidiodendron</taxon>
    </lineage>
</organism>
<keyword evidence="2" id="KW-1185">Reference proteome</keyword>
<proteinExistence type="predicted"/>
<dbReference type="HOGENOM" id="CLU_024460_0_0_1"/>
<reference evidence="1 2" key="1">
    <citation type="submission" date="2014-04" db="EMBL/GenBank/DDBJ databases">
        <authorList>
            <consortium name="DOE Joint Genome Institute"/>
            <person name="Kuo A."/>
            <person name="Martino E."/>
            <person name="Perotto S."/>
            <person name="Kohler A."/>
            <person name="Nagy L.G."/>
            <person name="Floudas D."/>
            <person name="Copeland A."/>
            <person name="Barry K.W."/>
            <person name="Cichocki N."/>
            <person name="Veneault-Fourrey C."/>
            <person name="LaButti K."/>
            <person name="Lindquist E.A."/>
            <person name="Lipzen A."/>
            <person name="Lundell T."/>
            <person name="Morin E."/>
            <person name="Murat C."/>
            <person name="Sun H."/>
            <person name="Tunlid A."/>
            <person name="Henrissat B."/>
            <person name="Grigoriev I.V."/>
            <person name="Hibbett D.S."/>
            <person name="Martin F."/>
            <person name="Nordberg H.P."/>
            <person name="Cantor M.N."/>
            <person name="Hua S.X."/>
        </authorList>
    </citation>
    <scope>NUCLEOTIDE SEQUENCE [LARGE SCALE GENOMIC DNA]</scope>
    <source>
        <strain evidence="1 2">Zn</strain>
    </source>
</reference>
<gene>
    <name evidence="1" type="ORF">OIDMADRAFT_125503</name>
</gene>
<name>A0A0C3H9N2_OIDMZ</name>
<sequence>MDLLQLPDVDGLLVTADNPARVDLLGMDHARCAALHNYLVHYAWIAEERAPASLHDNNNTFFNAHGAVAEALRPRLDPSLAAFLAAAMLPPDANTSERAPFFFWASELSEPDFLFDNDTADLFDQPPDSLVCLYFPNIGQGGESGGGVLYHQGCHRAAVFMHMDDHDFALPVEAHPALWHPLETVLSNWIDLLRLGKITASPSDAPALFGSEKIGPWEWRPYSEAQVAACVAEWDRLCGAIEARVVLLLPASTAATTTTDAAEPDPEPLVSPATLDAASVPEPCFARAFLTRARRPQFGCIAPGLLLPPEDATEFAAVQPFTRLPRAPHAIPPVCLFSTARGEREVDLTRSSSPFFSPNPFCNGFRARSADSPVPSRVPAGVYSESVERDAFDNAEEGFRLLLPYGLEGKTRDASTGARKSDGSYVGREQVADLFQHGYKPFGGDYYRPQRLERLFDCWCRLVDEGVWSVGPQGVEGTIDTFREADTAARRRDYIISPTW</sequence>
<reference evidence="2" key="2">
    <citation type="submission" date="2015-01" db="EMBL/GenBank/DDBJ databases">
        <title>Evolutionary Origins and Diversification of the Mycorrhizal Mutualists.</title>
        <authorList>
            <consortium name="DOE Joint Genome Institute"/>
            <consortium name="Mycorrhizal Genomics Consortium"/>
            <person name="Kohler A."/>
            <person name="Kuo A."/>
            <person name="Nagy L.G."/>
            <person name="Floudas D."/>
            <person name="Copeland A."/>
            <person name="Barry K.W."/>
            <person name="Cichocki N."/>
            <person name="Veneault-Fourrey C."/>
            <person name="LaButti K."/>
            <person name="Lindquist E.A."/>
            <person name="Lipzen A."/>
            <person name="Lundell T."/>
            <person name="Morin E."/>
            <person name="Murat C."/>
            <person name="Riley R."/>
            <person name="Ohm R."/>
            <person name="Sun H."/>
            <person name="Tunlid A."/>
            <person name="Henrissat B."/>
            <person name="Grigoriev I.V."/>
            <person name="Hibbett D.S."/>
            <person name="Martin F."/>
        </authorList>
    </citation>
    <scope>NUCLEOTIDE SEQUENCE [LARGE SCALE GENOMIC DNA]</scope>
    <source>
        <strain evidence="2">Zn</strain>
    </source>
</reference>
<dbReference type="EMBL" id="KN832878">
    <property type="protein sequence ID" value="KIM99969.1"/>
    <property type="molecule type" value="Genomic_DNA"/>
</dbReference>
<dbReference type="STRING" id="913774.A0A0C3H9N2"/>
<protein>
    <submittedName>
        <fullName evidence="1">Uncharacterized protein</fullName>
    </submittedName>
</protein>
<evidence type="ECO:0000313" key="2">
    <source>
        <dbReference type="Proteomes" id="UP000054321"/>
    </source>
</evidence>
<dbReference type="Proteomes" id="UP000054321">
    <property type="component" value="Unassembled WGS sequence"/>
</dbReference>
<accession>A0A0C3H9N2</accession>
<evidence type="ECO:0000313" key="1">
    <source>
        <dbReference type="EMBL" id="KIM99969.1"/>
    </source>
</evidence>